<dbReference type="GeneID" id="54485427"/>
<proteinExistence type="inferred from homology"/>
<dbReference type="UniPathway" id="UPA00084">
    <property type="reaction ID" value="UER00503"/>
</dbReference>
<evidence type="ECO:0000256" key="8">
    <source>
        <dbReference type="ARBA" id="ARBA00023264"/>
    </source>
</evidence>
<dbReference type="InterPro" id="IPR025202">
    <property type="entry name" value="PLD-like_dom"/>
</dbReference>
<dbReference type="PANTHER" id="PTHR12586:SF1">
    <property type="entry name" value="CDP-DIACYLGLYCEROL--GLYCEROL-3-PHOSPHATE 3-PHOSPHATIDYLTRANSFERASE, MITOCHONDRIAL"/>
    <property type="match status" value="1"/>
</dbReference>
<keyword evidence="8 10" id="KW-1208">Phospholipid metabolism</keyword>
<keyword evidence="7 10" id="KW-0594">Phospholipid biosynthesis</keyword>
<dbReference type="SUPFAM" id="SSF56024">
    <property type="entry name" value="Phospholipase D/nuclease"/>
    <property type="match status" value="1"/>
</dbReference>
<dbReference type="Pfam" id="PF13091">
    <property type="entry name" value="PLDc_2"/>
    <property type="match status" value="1"/>
</dbReference>
<dbReference type="RefSeq" id="XP_033598456.1">
    <property type="nucleotide sequence ID" value="XM_033744373.1"/>
</dbReference>
<comment type="similarity">
    <text evidence="2 10">Belongs to the CDP-alcohol phosphatidyltransferase class-II family.</text>
</comment>
<evidence type="ECO:0000256" key="10">
    <source>
        <dbReference type="RuleBase" id="RU365024"/>
    </source>
</evidence>
<dbReference type="GO" id="GO:0032049">
    <property type="term" value="P:cardiolipin biosynthetic process"/>
    <property type="evidence" value="ECO:0007669"/>
    <property type="project" value="InterPro"/>
</dbReference>
<dbReference type="CDD" id="cd09137">
    <property type="entry name" value="PLDc_PGS1_euk_2"/>
    <property type="match status" value="1"/>
</dbReference>
<evidence type="ECO:0000313" key="12">
    <source>
        <dbReference type="EMBL" id="KAF2756005.1"/>
    </source>
</evidence>
<dbReference type="SMART" id="SM00155">
    <property type="entry name" value="PLDc"/>
    <property type="match status" value="2"/>
</dbReference>
<evidence type="ECO:0000256" key="6">
    <source>
        <dbReference type="ARBA" id="ARBA00023098"/>
    </source>
</evidence>
<reference evidence="12" key="1">
    <citation type="journal article" date="2020" name="Stud. Mycol.">
        <title>101 Dothideomycetes genomes: a test case for predicting lifestyles and emergence of pathogens.</title>
        <authorList>
            <person name="Haridas S."/>
            <person name="Albert R."/>
            <person name="Binder M."/>
            <person name="Bloem J."/>
            <person name="Labutti K."/>
            <person name="Salamov A."/>
            <person name="Andreopoulos B."/>
            <person name="Baker S."/>
            <person name="Barry K."/>
            <person name="Bills G."/>
            <person name="Bluhm B."/>
            <person name="Cannon C."/>
            <person name="Castanera R."/>
            <person name="Culley D."/>
            <person name="Daum C."/>
            <person name="Ezra D."/>
            <person name="Gonzalez J."/>
            <person name="Henrissat B."/>
            <person name="Kuo A."/>
            <person name="Liang C."/>
            <person name="Lipzen A."/>
            <person name="Lutzoni F."/>
            <person name="Magnuson J."/>
            <person name="Mondo S."/>
            <person name="Nolan M."/>
            <person name="Ohm R."/>
            <person name="Pangilinan J."/>
            <person name="Park H.-J."/>
            <person name="Ramirez L."/>
            <person name="Alfaro M."/>
            <person name="Sun H."/>
            <person name="Tritt A."/>
            <person name="Yoshinaga Y."/>
            <person name="Zwiers L.-H."/>
            <person name="Turgeon B."/>
            <person name="Goodwin S."/>
            <person name="Spatafora J."/>
            <person name="Crous P."/>
            <person name="Grigoriev I."/>
        </authorList>
    </citation>
    <scope>NUCLEOTIDE SEQUENCE</scope>
    <source>
        <strain evidence="12">CBS 121739</strain>
    </source>
</reference>
<keyword evidence="4 10" id="KW-0808">Transferase</keyword>
<dbReference type="Gene3D" id="3.30.870.10">
    <property type="entry name" value="Endonuclease Chain A"/>
    <property type="match status" value="2"/>
</dbReference>
<evidence type="ECO:0000256" key="2">
    <source>
        <dbReference type="ARBA" id="ARBA00010682"/>
    </source>
</evidence>
<protein>
    <recommendedName>
        <fullName evidence="10">CDP-diacylglycerol--glycerol-3-phosphate 3-phosphatidyltransferase</fullName>
        <ecNumber evidence="10">2.7.8.5</ecNumber>
    </recommendedName>
</protein>
<evidence type="ECO:0000256" key="7">
    <source>
        <dbReference type="ARBA" id="ARBA00023209"/>
    </source>
</evidence>
<keyword evidence="10" id="KW-0067">ATP-binding</keyword>
<dbReference type="PIRSF" id="PIRSF000850">
    <property type="entry name" value="Phospholipase_D_PSS"/>
    <property type="match status" value="1"/>
</dbReference>
<dbReference type="OrthoDB" id="10250191at2759"/>
<evidence type="ECO:0000256" key="3">
    <source>
        <dbReference type="ARBA" id="ARBA00022516"/>
    </source>
</evidence>
<feature type="domain" description="PLD phosphodiesterase" evidence="11">
    <location>
        <begin position="147"/>
        <end position="173"/>
    </location>
</feature>
<evidence type="ECO:0000313" key="13">
    <source>
        <dbReference type="Proteomes" id="UP000799437"/>
    </source>
</evidence>
<dbReference type="PANTHER" id="PTHR12586">
    <property type="entry name" value="CDP-DIACYLGLYCEROL--SERINE O-PHOSPHATIDYLTRANSFERASE"/>
    <property type="match status" value="1"/>
</dbReference>
<feature type="domain" description="PLD phosphodiesterase" evidence="11">
    <location>
        <begin position="397"/>
        <end position="431"/>
    </location>
</feature>
<evidence type="ECO:0000256" key="9">
    <source>
        <dbReference type="ARBA" id="ARBA00048586"/>
    </source>
</evidence>
<keyword evidence="6 10" id="KW-0443">Lipid metabolism</keyword>
<evidence type="ECO:0000256" key="1">
    <source>
        <dbReference type="ARBA" id="ARBA00005042"/>
    </source>
</evidence>
<dbReference type="GO" id="GO:0008444">
    <property type="term" value="F:CDP-diacylglycerol-glycerol-3-phosphate 3-phosphatidyltransferase activity"/>
    <property type="evidence" value="ECO:0007669"/>
    <property type="project" value="UniProtKB-EC"/>
</dbReference>
<evidence type="ECO:0000256" key="5">
    <source>
        <dbReference type="ARBA" id="ARBA00022737"/>
    </source>
</evidence>
<comment type="subcellular location">
    <subcellularLocation>
        <location evidence="10">Mitochondrion</location>
    </subcellularLocation>
</comment>
<keyword evidence="5" id="KW-0677">Repeat</keyword>
<dbReference type="InterPro" id="IPR016270">
    <property type="entry name" value="PGS1"/>
</dbReference>
<evidence type="ECO:0000259" key="11">
    <source>
        <dbReference type="SMART" id="SM00155"/>
    </source>
</evidence>
<keyword evidence="13" id="KW-1185">Reference proteome</keyword>
<organism evidence="12 13">
    <name type="scientific">Pseudovirgaria hyperparasitica</name>
    <dbReference type="NCBI Taxonomy" id="470096"/>
    <lineage>
        <taxon>Eukaryota</taxon>
        <taxon>Fungi</taxon>
        <taxon>Dikarya</taxon>
        <taxon>Ascomycota</taxon>
        <taxon>Pezizomycotina</taxon>
        <taxon>Dothideomycetes</taxon>
        <taxon>Dothideomycetes incertae sedis</taxon>
        <taxon>Acrospermales</taxon>
        <taxon>Acrospermaceae</taxon>
        <taxon>Pseudovirgaria</taxon>
    </lineage>
</organism>
<keyword evidence="10" id="KW-0547">Nucleotide-binding</keyword>
<comment type="pathway">
    <text evidence="1 10">Phospholipid metabolism; phosphatidylglycerol biosynthesis; phosphatidylglycerol from CDP-diacylglycerol: step 1/2.</text>
</comment>
<name>A0A6A6W0H1_9PEZI</name>
<dbReference type="EMBL" id="ML996576">
    <property type="protein sequence ID" value="KAF2756005.1"/>
    <property type="molecule type" value="Genomic_DNA"/>
</dbReference>
<dbReference type="GO" id="GO:0005524">
    <property type="term" value="F:ATP binding"/>
    <property type="evidence" value="ECO:0007669"/>
    <property type="project" value="UniProtKB-KW"/>
</dbReference>
<gene>
    <name evidence="12" type="ORF">EJ05DRAFT_478054</name>
</gene>
<dbReference type="InterPro" id="IPR001736">
    <property type="entry name" value="PLipase_D/transphosphatidylase"/>
</dbReference>
<dbReference type="Proteomes" id="UP000799437">
    <property type="component" value="Unassembled WGS sequence"/>
</dbReference>
<comment type="function">
    <text evidence="10">Functions in the biosynthesis of the anionic phospholipids phosphatidylglycerol and cardiolipin.</text>
</comment>
<dbReference type="EC" id="2.7.8.5" evidence="10"/>
<accession>A0A6A6W0H1</accession>
<dbReference type="GO" id="GO:0005739">
    <property type="term" value="C:mitochondrion"/>
    <property type="evidence" value="ECO:0007669"/>
    <property type="project" value="UniProtKB-SubCell"/>
</dbReference>
<dbReference type="CDD" id="cd09135">
    <property type="entry name" value="PLDc_PGS1_euk_1"/>
    <property type="match status" value="1"/>
</dbReference>
<dbReference type="AlphaFoldDB" id="A0A6A6W0H1"/>
<keyword evidence="3 10" id="KW-0444">Lipid biosynthesis</keyword>
<keyword evidence="10" id="KW-0496">Mitochondrion</keyword>
<evidence type="ECO:0000256" key="4">
    <source>
        <dbReference type="ARBA" id="ARBA00022679"/>
    </source>
</evidence>
<comment type="catalytic activity">
    <reaction evidence="9 10">
        <text>a CDP-1,2-diacyl-sn-glycerol + sn-glycerol 3-phosphate = a 1,2-diacyl-sn-glycero-3-phospho-(1'-sn-glycero-3'-phosphate) + CMP + H(+)</text>
        <dbReference type="Rhea" id="RHEA:12593"/>
        <dbReference type="ChEBI" id="CHEBI:15378"/>
        <dbReference type="ChEBI" id="CHEBI:57597"/>
        <dbReference type="ChEBI" id="CHEBI:58332"/>
        <dbReference type="ChEBI" id="CHEBI:60110"/>
        <dbReference type="ChEBI" id="CHEBI:60377"/>
        <dbReference type="EC" id="2.7.8.5"/>
    </reaction>
</comment>
<sequence length="497" mass="55185">MPTSPSPSKASMLGVITEELDKVSPRFEIQPSDIRILRSPTEFYETLKTKISNAKNRIYLSTLYIGKTEHELIATIRGALQKNEKLKVSFLTDALRGTRETPNASCASLLAPLVTEFGPERVEIRMYHTPNLTGIRKKLIPLRINEGWGLQHMKLYGIDDELCMSGANLSDDYFTNRQDRYHIFSSPDITKYFHRIHHTISSLSFLIQPSPDTPAGYTMTWPSSNPSPSPISSPSTFKSTSTALLAPLLKPSSLPPPPSSPTSSLIYPLLQLTPILSPDTSTEQPTLLKILSLISPSPSDPSTPDLLTSPRWTFTAGYFNPSPRISRALLATRPHASTIITAHPHANGFFNSPGISGMLPAAYTLLARRFTDRVRRAGLAPYITLKEWQLGTVNTPGGWTYHAKGFWLTLPRESQHPCLTLIGSSNYTKRSYGLDLEANVVVVARDEGLRRRLGEEVEWLQEHAREVESGEFEKAERKVGLKVRVAMWIVSVVGGAL</sequence>